<sequence>MATAAAGGNIGGGGDGARQPKHTVIRKIRRKKKEEDSSQSAKKNVQNMNISAKTYSTISTHGSQLLQINLLHKERFNHPVDYTKNYNHFAGARYIIECGIKLKASVLTIATAATYYHKFFSITTLEEYDPYLIGSTCIYLGSKVEDDDIKIRDIINVGISCVRRGDPPLALDPYFSMRDSLIQAELLLMRVLGFKMKVDLPHKYILHYMLSLKDWLGSDTFDSLPLVHLIWMLLQDIYHSPLVLAHSPQLIAATVINIALQVYGVVVPGDDEISDRSWFTVLHPDCTTRDVWELTTKVLQVYKEEEHLVMVTV</sequence>
<comment type="caution">
    <text evidence="8">The sequence shown here is derived from an EMBL/GenBank/DDBJ whole genome shotgun (WGS) entry which is preliminary data.</text>
</comment>
<organism evidence="8 9">
    <name type="scientific">Chionoecetes opilio</name>
    <name type="common">Atlantic snow crab</name>
    <name type="synonym">Cancer opilio</name>
    <dbReference type="NCBI Taxonomy" id="41210"/>
    <lineage>
        <taxon>Eukaryota</taxon>
        <taxon>Metazoa</taxon>
        <taxon>Ecdysozoa</taxon>
        <taxon>Arthropoda</taxon>
        <taxon>Crustacea</taxon>
        <taxon>Multicrustacea</taxon>
        <taxon>Malacostraca</taxon>
        <taxon>Eumalacostraca</taxon>
        <taxon>Eucarida</taxon>
        <taxon>Decapoda</taxon>
        <taxon>Pleocyemata</taxon>
        <taxon>Brachyura</taxon>
        <taxon>Eubrachyura</taxon>
        <taxon>Majoidea</taxon>
        <taxon>Majidae</taxon>
        <taxon>Chionoecetes</taxon>
    </lineage>
</organism>
<dbReference type="Pfam" id="PF00134">
    <property type="entry name" value="Cyclin_N"/>
    <property type="match status" value="1"/>
</dbReference>
<gene>
    <name evidence="8" type="primary">CCNQ</name>
    <name evidence="8" type="ORF">GWK47_026077</name>
</gene>
<evidence type="ECO:0000313" key="9">
    <source>
        <dbReference type="Proteomes" id="UP000770661"/>
    </source>
</evidence>
<dbReference type="GO" id="GO:0006357">
    <property type="term" value="P:regulation of transcription by RNA polymerase II"/>
    <property type="evidence" value="ECO:0007669"/>
    <property type="project" value="InterPro"/>
</dbReference>
<evidence type="ECO:0000256" key="2">
    <source>
        <dbReference type="ARBA" id="ARBA00019501"/>
    </source>
</evidence>
<dbReference type="InterPro" id="IPR048055">
    <property type="entry name" value="Cyclin-Q_first_cyclin_box"/>
</dbReference>
<name>A0A8J8WMY2_CHIOP</name>
<dbReference type="SUPFAM" id="SSF47954">
    <property type="entry name" value="Cyclin-like"/>
    <property type="match status" value="2"/>
</dbReference>
<dbReference type="InterPro" id="IPR006671">
    <property type="entry name" value="Cyclin_N"/>
</dbReference>
<evidence type="ECO:0000259" key="7">
    <source>
        <dbReference type="SMART" id="SM00385"/>
    </source>
</evidence>
<proteinExistence type="inferred from homology"/>
<evidence type="ECO:0000256" key="3">
    <source>
        <dbReference type="ARBA" id="ARBA00023127"/>
    </source>
</evidence>
<dbReference type="AlphaFoldDB" id="A0A8J8WMY2"/>
<evidence type="ECO:0000256" key="1">
    <source>
        <dbReference type="ARBA" id="ARBA00010390"/>
    </source>
</evidence>
<keyword evidence="3 5" id="KW-0195">Cyclin</keyword>
<reference evidence="8" key="1">
    <citation type="submission" date="2020-07" db="EMBL/GenBank/DDBJ databases">
        <title>The High-quality genome of the commercially important snow crab, Chionoecetes opilio.</title>
        <authorList>
            <person name="Jeong J.-H."/>
            <person name="Ryu S."/>
        </authorList>
    </citation>
    <scope>NUCLEOTIDE SEQUENCE</scope>
    <source>
        <strain evidence="8">MADBK_172401_WGS</strain>
        <tissue evidence="8">Digestive gland</tissue>
    </source>
</reference>
<dbReference type="CDD" id="cd20534">
    <property type="entry name" value="CYCLIN_CCNM_CCNQ_rpt1"/>
    <property type="match status" value="1"/>
</dbReference>
<dbReference type="InterPro" id="IPR048053">
    <property type="entry name" value="Cyclin-Q_second_cyclin_box"/>
</dbReference>
<dbReference type="PANTHER" id="PTHR10026">
    <property type="entry name" value="CYCLIN"/>
    <property type="match status" value="1"/>
</dbReference>
<evidence type="ECO:0000256" key="4">
    <source>
        <dbReference type="ARBA" id="ARBA00032419"/>
    </source>
</evidence>
<feature type="domain" description="Cyclin-like" evidence="7">
    <location>
        <begin position="93"/>
        <end position="190"/>
    </location>
</feature>
<dbReference type="OrthoDB" id="79090at2759"/>
<dbReference type="Gene3D" id="1.10.472.10">
    <property type="entry name" value="Cyclin-like"/>
    <property type="match status" value="2"/>
</dbReference>
<feature type="region of interest" description="Disordered" evidence="6">
    <location>
        <begin position="1"/>
        <end position="23"/>
    </location>
</feature>
<dbReference type="GO" id="GO:0016538">
    <property type="term" value="F:cyclin-dependent protein serine/threonine kinase regulator activity"/>
    <property type="evidence" value="ECO:0007669"/>
    <property type="project" value="InterPro"/>
</dbReference>
<dbReference type="SMART" id="SM00385">
    <property type="entry name" value="CYCLIN"/>
    <property type="match status" value="1"/>
</dbReference>
<dbReference type="InterPro" id="IPR036915">
    <property type="entry name" value="Cyclin-like_sf"/>
</dbReference>
<keyword evidence="9" id="KW-1185">Reference proteome</keyword>
<evidence type="ECO:0000256" key="6">
    <source>
        <dbReference type="SAM" id="MobiDB-lite"/>
    </source>
</evidence>
<dbReference type="Proteomes" id="UP000770661">
    <property type="component" value="Unassembled WGS sequence"/>
</dbReference>
<evidence type="ECO:0000256" key="5">
    <source>
        <dbReference type="RuleBase" id="RU000383"/>
    </source>
</evidence>
<comment type="similarity">
    <text evidence="1">Belongs to the cyclin family. Cyclin-like FAM58 subfamily.</text>
</comment>
<evidence type="ECO:0000313" key="8">
    <source>
        <dbReference type="EMBL" id="KAG0698277.1"/>
    </source>
</evidence>
<dbReference type="CDD" id="cd20535">
    <property type="entry name" value="CYCLIN_CCNM_CCNQ_rpt2"/>
    <property type="match status" value="1"/>
</dbReference>
<protein>
    <recommendedName>
        <fullName evidence="2">Cyclin-Q</fullName>
    </recommendedName>
    <alternativeName>
        <fullName evidence="4">Cyclin-related protein FAM58A</fullName>
    </alternativeName>
</protein>
<dbReference type="InterPro" id="IPR013763">
    <property type="entry name" value="Cyclin-like_dom"/>
</dbReference>
<dbReference type="EMBL" id="JACEEZ010025701">
    <property type="protein sequence ID" value="KAG0698277.1"/>
    <property type="molecule type" value="Genomic_DNA"/>
</dbReference>
<dbReference type="InterPro" id="IPR043198">
    <property type="entry name" value="Cyclin/Ssn8"/>
</dbReference>
<accession>A0A8J8WMY2</accession>